<feature type="transmembrane region" description="Helical" evidence="1">
    <location>
        <begin position="145"/>
        <end position="169"/>
    </location>
</feature>
<dbReference type="EMBL" id="JAGIOC010000001">
    <property type="protein sequence ID" value="MBP2408976.1"/>
    <property type="molecule type" value="Genomic_DNA"/>
</dbReference>
<comment type="caution">
    <text evidence="2">The sequence shown here is derived from an EMBL/GenBank/DDBJ whole genome shotgun (WGS) entry which is preliminary data.</text>
</comment>
<keyword evidence="1" id="KW-0472">Membrane</keyword>
<keyword evidence="1" id="KW-1133">Transmembrane helix</keyword>
<evidence type="ECO:0000256" key="1">
    <source>
        <dbReference type="SAM" id="Phobius"/>
    </source>
</evidence>
<keyword evidence="1" id="KW-0812">Transmembrane</keyword>
<keyword evidence="3" id="KW-1185">Reference proteome</keyword>
<evidence type="ECO:0000313" key="2">
    <source>
        <dbReference type="EMBL" id="MBP2408976.1"/>
    </source>
</evidence>
<protein>
    <submittedName>
        <fullName evidence="2">Uncharacterized protein</fullName>
    </submittedName>
</protein>
<feature type="transmembrane region" description="Helical" evidence="1">
    <location>
        <begin position="189"/>
        <end position="208"/>
    </location>
</feature>
<reference evidence="2 3" key="1">
    <citation type="submission" date="2021-03" db="EMBL/GenBank/DDBJ databases">
        <title>Sequencing the genomes of 1000 actinobacteria strains.</title>
        <authorList>
            <person name="Klenk H.-P."/>
        </authorList>
    </citation>
    <scope>NUCLEOTIDE SEQUENCE [LARGE SCALE GENOMIC DNA]</scope>
    <source>
        <strain evidence="2 3">DSM 14564</strain>
    </source>
</reference>
<evidence type="ECO:0000313" key="3">
    <source>
        <dbReference type="Proteomes" id="UP000698222"/>
    </source>
</evidence>
<name>A0ABS4YJJ3_9MICO</name>
<organism evidence="2 3">
    <name type="scientific">Brachybacterium fresconis</name>
    <dbReference type="NCBI Taxonomy" id="173363"/>
    <lineage>
        <taxon>Bacteria</taxon>
        <taxon>Bacillati</taxon>
        <taxon>Actinomycetota</taxon>
        <taxon>Actinomycetes</taxon>
        <taxon>Micrococcales</taxon>
        <taxon>Dermabacteraceae</taxon>
        <taxon>Brachybacterium</taxon>
    </lineage>
</organism>
<sequence>MFATSRRRRRLRRARPGDGSALRDLRWWHLLTRTQFFLEPSEEQGRPERYAVDVRYLASELEGGKLAEGSRHAPVSLYRDGVQQHIANPPVAFAVPGGMIEVATSAYGLTRMHHVPEDGPARALRPHPGSLEGLRARFGRRFPRASAMIGALAIVVLLAGLVLMVPQAAELVTGMEVVAERVGTFTSPISLPVWANTTVFIAGILAATERALTLRNHWLIDADTTWMAFD</sequence>
<proteinExistence type="predicted"/>
<dbReference type="Proteomes" id="UP000698222">
    <property type="component" value="Unassembled WGS sequence"/>
</dbReference>
<accession>A0ABS4YJJ3</accession>
<dbReference type="RefSeq" id="WP_209890227.1">
    <property type="nucleotide sequence ID" value="NZ_BAAAJV010000005.1"/>
</dbReference>
<gene>
    <name evidence="2" type="ORF">JOF44_001879</name>
</gene>